<reference evidence="2" key="1">
    <citation type="submission" date="2015-03" db="EMBL/GenBank/DDBJ databases">
        <title>Draft genome sequence of a novel methanotroph (Sn10-6) isolated from flooded ricefield rhizosphere in India.</title>
        <authorList>
            <person name="Pandit P.S."/>
            <person name="Pore S.D."/>
            <person name="Arora P."/>
            <person name="Kapse N.G."/>
            <person name="Dhakephalkar P.K."/>
            <person name="Rahalkar M.C."/>
        </authorList>
    </citation>
    <scope>NUCLEOTIDE SEQUENCE [LARGE SCALE GENOMIC DNA]</scope>
    <source>
        <strain evidence="2">Sn10-6</strain>
    </source>
</reference>
<sequence length="110" mass="12419">MLDAVFAMRKKYRIRPKDPFSYRVFQPGGFVLGDTQQSSHSRDYLFGQYLAQHGLSLASSRLSFNAKKPQNSIAAAKIMQQQLKQLDLAELPIGIPFPLWSSDKFHGAAF</sequence>
<protein>
    <submittedName>
        <fullName evidence="1">Uncharacterized protein</fullName>
    </submittedName>
</protein>
<reference evidence="1 2" key="2">
    <citation type="journal article" date="2016" name="Microb. Ecol.">
        <title>Genome Characteristics of a Novel Type I Methanotroph (Sn10-6) Isolated from a Flooded Indian Rice Field.</title>
        <authorList>
            <person name="Rahalkar M.C."/>
            <person name="Pandit P.S."/>
            <person name="Dhakephalkar P.K."/>
            <person name="Pore S."/>
            <person name="Arora P."/>
            <person name="Kapse N."/>
        </authorList>
    </citation>
    <scope>NUCLEOTIDE SEQUENCE [LARGE SCALE GENOMIC DNA]</scope>
    <source>
        <strain evidence="1 2">Sn10-6</strain>
    </source>
</reference>
<evidence type="ECO:0000313" key="1">
    <source>
        <dbReference type="EMBL" id="KJV06403.1"/>
    </source>
</evidence>
<dbReference type="RefSeq" id="WP_045779312.1">
    <property type="nucleotide sequence ID" value="NZ_LAJX01000112.1"/>
</dbReference>
<organism evidence="1 2">
    <name type="scientific">Methylocucumis oryzae</name>
    <dbReference type="NCBI Taxonomy" id="1632867"/>
    <lineage>
        <taxon>Bacteria</taxon>
        <taxon>Pseudomonadati</taxon>
        <taxon>Pseudomonadota</taxon>
        <taxon>Gammaproteobacteria</taxon>
        <taxon>Methylococcales</taxon>
        <taxon>Methylococcaceae</taxon>
        <taxon>Methylocucumis</taxon>
    </lineage>
</organism>
<name>A0A0F3IIL4_9GAMM</name>
<evidence type="ECO:0000313" key="2">
    <source>
        <dbReference type="Proteomes" id="UP000033684"/>
    </source>
</evidence>
<gene>
    <name evidence="1" type="ORF">VZ94_11310</name>
</gene>
<keyword evidence="2" id="KW-1185">Reference proteome</keyword>
<comment type="caution">
    <text evidence="1">The sequence shown here is derived from an EMBL/GenBank/DDBJ whole genome shotgun (WGS) entry which is preliminary data.</text>
</comment>
<accession>A0A0F3IIL4</accession>
<dbReference type="AlphaFoldDB" id="A0A0F3IIL4"/>
<proteinExistence type="predicted"/>
<dbReference type="EMBL" id="LAJX01000112">
    <property type="protein sequence ID" value="KJV06403.1"/>
    <property type="molecule type" value="Genomic_DNA"/>
</dbReference>
<dbReference type="Proteomes" id="UP000033684">
    <property type="component" value="Unassembled WGS sequence"/>
</dbReference>